<evidence type="ECO:0000259" key="7">
    <source>
        <dbReference type="Pfam" id="PF13396"/>
    </source>
</evidence>
<feature type="domain" description="Cardiolipin synthase N-terminal" evidence="7">
    <location>
        <begin position="17"/>
        <end position="58"/>
    </location>
</feature>
<sequence length="61" mass="6947">MDVIMMLAPLIFIQFLLMIVAIIALLKTEQTNGPKPMWAVIIILIGFIGPILFFIVGRRQY</sequence>
<evidence type="ECO:0000256" key="2">
    <source>
        <dbReference type="ARBA" id="ARBA00022475"/>
    </source>
</evidence>
<evidence type="ECO:0000256" key="4">
    <source>
        <dbReference type="ARBA" id="ARBA00022989"/>
    </source>
</evidence>
<dbReference type="InterPro" id="IPR027379">
    <property type="entry name" value="CLS_N"/>
</dbReference>
<dbReference type="Proteomes" id="UP000339690">
    <property type="component" value="Chromosome"/>
</dbReference>
<evidence type="ECO:0000256" key="6">
    <source>
        <dbReference type="SAM" id="Phobius"/>
    </source>
</evidence>
<dbReference type="AlphaFoldDB" id="A0A5Q2THI9"/>
<gene>
    <name evidence="8" type="ORF">GI584_04870</name>
</gene>
<accession>A0A5Q2THI9</accession>
<keyword evidence="2" id="KW-1003">Cell membrane</keyword>
<feature type="transmembrane region" description="Helical" evidence="6">
    <location>
        <begin position="7"/>
        <end position="26"/>
    </location>
</feature>
<proteinExistence type="predicted"/>
<evidence type="ECO:0000256" key="3">
    <source>
        <dbReference type="ARBA" id="ARBA00022692"/>
    </source>
</evidence>
<name>A0A5Q2THI9_9BACI</name>
<dbReference type="Pfam" id="PF13396">
    <property type="entry name" value="PLDc_N"/>
    <property type="match status" value="1"/>
</dbReference>
<dbReference type="RefSeq" id="WP_100361745.1">
    <property type="nucleotide sequence ID" value="NZ_CP045915.1"/>
</dbReference>
<evidence type="ECO:0000313" key="8">
    <source>
        <dbReference type="EMBL" id="QGH33410.1"/>
    </source>
</evidence>
<dbReference type="KEGG" id="grc:GI584_04870"/>
<evidence type="ECO:0000313" key="9">
    <source>
        <dbReference type="Proteomes" id="UP000339690"/>
    </source>
</evidence>
<dbReference type="EMBL" id="CP045915">
    <property type="protein sequence ID" value="QGH33410.1"/>
    <property type="molecule type" value="Genomic_DNA"/>
</dbReference>
<dbReference type="GO" id="GO:0005886">
    <property type="term" value="C:plasma membrane"/>
    <property type="evidence" value="ECO:0007669"/>
    <property type="project" value="UniProtKB-SubCell"/>
</dbReference>
<keyword evidence="4 6" id="KW-1133">Transmembrane helix</keyword>
<keyword evidence="9" id="KW-1185">Reference proteome</keyword>
<feature type="transmembrane region" description="Helical" evidence="6">
    <location>
        <begin position="38"/>
        <end position="56"/>
    </location>
</feature>
<evidence type="ECO:0000256" key="1">
    <source>
        <dbReference type="ARBA" id="ARBA00004651"/>
    </source>
</evidence>
<protein>
    <submittedName>
        <fullName evidence="8">Negative regulator of sigma-Y activity</fullName>
    </submittedName>
</protein>
<organism evidence="8 9">
    <name type="scientific">Gracilibacillus salitolerans</name>
    <dbReference type="NCBI Taxonomy" id="2663022"/>
    <lineage>
        <taxon>Bacteria</taxon>
        <taxon>Bacillati</taxon>
        <taxon>Bacillota</taxon>
        <taxon>Bacilli</taxon>
        <taxon>Bacillales</taxon>
        <taxon>Bacillaceae</taxon>
        <taxon>Gracilibacillus</taxon>
    </lineage>
</organism>
<comment type="subcellular location">
    <subcellularLocation>
        <location evidence="1">Cell membrane</location>
        <topology evidence="1">Multi-pass membrane protein</topology>
    </subcellularLocation>
</comment>
<evidence type="ECO:0000256" key="5">
    <source>
        <dbReference type="ARBA" id="ARBA00023136"/>
    </source>
</evidence>
<reference evidence="8 9" key="1">
    <citation type="submission" date="2019-11" db="EMBL/GenBank/DDBJ databases">
        <title>Gracilibacillus salitolerans sp. nov., a moderate halophile isolated from a saline soil in northwest China.</title>
        <authorList>
            <person name="Gan L."/>
        </authorList>
    </citation>
    <scope>NUCLEOTIDE SEQUENCE [LARGE SCALE GENOMIC DNA]</scope>
    <source>
        <strain evidence="8 9">SCU50</strain>
    </source>
</reference>
<keyword evidence="3 6" id="KW-0812">Transmembrane</keyword>
<keyword evidence="5 6" id="KW-0472">Membrane</keyword>